<evidence type="ECO:0000313" key="5">
    <source>
        <dbReference type="Proteomes" id="UP000183263"/>
    </source>
</evidence>
<dbReference type="AlphaFoldDB" id="A0A1G7ZIE2"/>
<dbReference type="Proteomes" id="UP000183263">
    <property type="component" value="Unassembled WGS sequence"/>
</dbReference>
<dbReference type="InterPro" id="IPR000675">
    <property type="entry name" value="Cutinase/axe"/>
</dbReference>
<evidence type="ECO:0000256" key="2">
    <source>
        <dbReference type="SAM" id="MobiDB-lite"/>
    </source>
</evidence>
<reference evidence="4 5" key="1">
    <citation type="submission" date="2016-10" db="EMBL/GenBank/DDBJ databases">
        <authorList>
            <person name="de Groot N.N."/>
        </authorList>
    </citation>
    <scope>NUCLEOTIDE SEQUENCE [LARGE SCALE GENOMIC DNA]</scope>
    <source>
        <strain evidence="4 5">DSM 44892</strain>
    </source>
</reference>
<gene>
    <name evidence="4" type="ORF">SAMN05444695_101117</name>
</gene>
<feature type="region of interest" description="Disordered" evidence="2">
    <location>
        <begin position="285"/>
        <end position="306"/>
    </location>
</feature>
<proteinExistence type="predicted"/>
<dbReference type="RefSeq" id="WP_072736709.1">
    <property type="nucleotide sequence ID" value="NZ_CP048813.1"/>
</dbReference>
<keyword evidence="1" id="KW-0378">Hydrolase</keyword>
<dbReference type="GO" id="GO:0016787">
    <property type="term" value="F:hydrolase activity"/>
    <property type="evidence" value="ECO:0007669"/>
    <property type="project" value="UniProtKB-KW"/>
</dbReference>
<accession>A0A1G7ZIE2</accession>
<dbReference type="SMART" id="SM01110">
    <property type="entry name" value="Cutinase"/>
    <property type="match status" value="1"/>
</dbReference>
<protein>
    <submittedName>
        <fullName evidence="4">PE-PPE domain-containing protein</fullName>
    </submittedName>
</protein>
<feature type="compositionally biased region" description="Polar residues" evidence="2">
    <location>
        <begin position="287"/>
        <end position="306"/>
    </location>
</feature>
<evidence type="ECO:0000259" key="3">
    <source>
        <dbReference type="Pfam" id="PF08237"/>
    </source>
</evidence>
<name>A0A1G7ZIE2_9NOCA</name>
<keyword evidence="5" id="KW-1185">Reference proteome</keyword>
<organism evidence="4 5">
    <name type="scientific">Rhodococcus triatomae</name>
    <dbReference type="NCBI Taxonomy" id="300028"/>
    <lineage>
        <taxon>Bacteria</taxon>
        <taxon>Bacillati</taxon>
        <taxon>Actinomycetota</taxon>
        <taxon>Actinomycetes</taxon>
        <taxon>Mycobacteriales</taxon>
        <taxon>Nocardiaceae</taxon>
        <taxon>Rhodococcus</taxon>
    </lineage>
</organism>
<dbReference type="EMBL" id="FNDN01000001">
    <property type="protein sequence ID" value="SDH08326.1"/>
    <property type="molecule type" value="Genomic_DNA"/>
</dbReference>
<dbReference type="Gene3D" id="3.40.50.1820">
    <property type="entry name" value="alpha/beta hydrolase"/>
    <property type="match status" value="1"/>
</dbReference>
<dbReference type="InterPro" id="IPR029058">
    <property type="entry name" value="AB_hydrolase_fold"/>
</dbReference>
<dbReference type="InterPro" id="IPR013228">
    <property type="entry name" value="PE-PPE_C"/>
</dbReference>
<evidence type="ECO:0000256" key="1">
    <source>
        <dbReference type="ARBA" id="ARBA00022801"/>
    </source>
</evidence>
<evidence type="ECO:0000313" key="4">
    <source>
        <dbReference type="EMBL" id="SDH08326.1"/>
    </source>
</evidence>
<sequence length="306" mass="32989">MAEVTVLAVGGTGESYPDDDRLEVSGILRGVVDALDPRFDARWVGYPASYGPVSPSGLSYRDSVDAGVERLVARIEASSTPVLPIGYSQGCTVVREVLGRIADGRLPRGPVVAAGLISDPHQPADVVRGCSGSGVAGAGPPTPDTVPVLWVAHPRDMICNAGDDSLIRDVADLTASMSLRTTHTWRRDIWALLRSNGFQNAPKTRVHPAQWRTDLRRVRAAAEEVLGYLPRRVDWHGVRITNRRGGRHVAYATEPLDTSGLTGCQILAQWLQVQATFRPRGRERTYRTTLPSGGPASRSTSGCPAR</sequence>
<dbReference type="OrthoDB" id="4774619at2"/>
<dbReference type="Pfam" id="PF08237">
    <property type="entry name" value="PE-PPE"/>
    <property type="match status" value="1"/>
</dbReference>
<feature type="domain" description="PE-PPE" evidence="3">
    <location>
        <begin position="40"/>
        <end position="125"/>
    </location>
</feature>
<dbReference type="SUPFAM" id="SSF53474">
    <property type="entry name" value="alpha/beta-Hydrolases"/>
    <property type="match status" value="1"/>
</dbReference>